<dbReference type="EC" id="2.4.1.227" evidence="10"/>
<dbReference type="SUPFAM" id="SSF53756">
    <property type="entry name" value="UDP-Glycosyltransferase/glycogen phosphorylase"/>
    <property type="match status" value="1"/>
</dbReference>
<dbReference type="GO" id="GO:0009252">
    <property type="term" value="P:peptidoglycan biosynthetic process"/>
    <property type="evidence" value="ECO:0007669"/>
    <property type="project" value="UniProtKB-UniRule"/>
</dbReference>
<dbReference type="GO" id="GO:0005975">
    <property type="term" value="P:carbohydrate metabolic process"/>
    <property type="evidence" value="ECO:0007669"/>
    <property type="project" value="InterPro"/>
</dbReference>
<dbReference type="InterPro" id="IPR004276">
    <property type="entry name" value="GlycoTrans_28_N"/>
</dbReference>
<dbReference type="GO" id="GO:0050511">
    <property type="term" value="F:undecaprenyldiphospho-muramoylpentapeptide beta-N-acetylglucosaminyltransferase activity"/>
    <property type="evidence" value="ECO:0007669"/>
    <property type="project" value="UniProtKB-UniRule"/>
</dbReference>
<dbReference type="Pfam" id="PF03033">
    <property type="entry name" value="Glyco_transf_28"/>
    <property type="match status" value="1"/>
</dbReference>
<keyword evidence="1 10" id="KW-1003">Cell membrane</keyword>
<keyword evidence="5 10" id="KW-0133">Cell shape</keyword>
<evidence type="ECO:0000256" key="5">
    <source>
        <dbReference type="ARBA" id="ARBA00022960"/>
    </source>
</evidence>
<evidence type="ECO:0000313" key="14">
    <source>
        <dbReference type="Proteomes" id="UP000005438"/>
    </source>
</evidence>
<keyword evidence="4 10" id="KW-0808">Transferase</keyword>
<dbReference type="EMBL" id="CP003178">
    <property type="protein sequence ID" value="AEW03537.1"/>
    <property type="molecule type" value="Genomic_DNA"/>
</dbReference>
<dbReference type="Proteomes" id="UP000005438">
    <property type="component" value="Chromosome"/>
</dbReference>
<dbReference type="GO" id="GO:0051301">
    <property type="term" value="P:cell division"/>
    <property type="evidence" value="ECO:0007669"/>
    <property type="project" value="UniProtKB-KW"/>
</dbReference>
<keyword evidence="3 10" id="KW-0328">Glycosyltransferase</keyword>
<dbReference type="PATRIC" id="fig|700598.3.peg.7497"/>
<keyword evidence="8 10" id="KW-0131">Cell cycle</keyword>
<evidence type="ECO:0000256" key="1">
    <source>
        <dbReference type="ARBA" id="ARBA00022475"/>
    </source>
</evidence>
<feature type="domain" description="Glycosyl transferase family 28 C-terminal" evidence="12">
    <location>
        <begin position="211"/>
        <end position="356"/>
    </location>
</feature>
<comment type="similarity">
    <text evidence="10">Belongs to the glycosyltransferase 28 family. MurG subfamily.</text>
</comment>
<keyword evidence="6 10" id="KW-0573">Peptidoglycan synthesis</keyword>
<comment type="caution">
    <text evidence="10">Lacks conserved residue(s) required for the propagation of feature annotation.</text>
</comment>
<evidence type="ECO:0000256" key="6">
    <source>
        <dbReference type="ARBA" id="ARBA00022984"/>
    </source>
</evidence>
<dbReference type="Pfam" id="PF04101">
    <property type="entry name" value="Glyco_tran_28_C"/>
    <property type="match status" value="1"/>
</dbReference>
<dbReference type="UniPathway" id="UPA00219"/>
<dbReference type="Gene3D" id="3.40.50.2000">
    <property type="entry name" value="Glycogen Phosphorylase B"/>
    <property type="match status" value="2"/>
</dbReference>
<evidence type="ECO:0000256" key="3">
    <source>
        <dbReference type="ARBA" id="ARBA00022676"/>
    </source>
</evidence>
<evidence type="ECO:0000256" key="8">
    <source>
        <dbReference type="ARBA" id="ARBA00023306"/>
    </source>
</evidence>
<evidence type="ECO:0000256" key="10">
    <source>
        <dbReference type="HAMAP-Rule" id="MF_00033"/>
    </source>
</evidence>
<evidence type="ECO:0000256" key="9">
    <source>
        <dbReference type="ARBA" id="ARBA00023316"/>
    </source>
</evidence>
<sequence>MSEVQKQSVGSHFPPTGGARGGRIIIAGGGTGGHIFPAVAIAHALRKLQPGIDILFVGAKGKMEMEKVPQAGYEIKGLDIAGFNRSSLIKNIGLPFKLIKSFWQVRSIIKTFQPDAVIGVGGYSSFPVLRYAQAQGIATFIHEANSFAGKSNIMLGKKASKIFVATDGMEKFFPAEKIMITGNPVRQNIVNNIISRSEGIQFFGLEPAKKTVFVTGGSLGAKGINEAIDAGIAAFAQNNVQLIWQTGKPYADRASAIAVENKNIWANSFITQMEYAYAAADIVISRSGAMSVAELCVAKKPVIFVPFPFAAEDHQTANAQNLVNKQAGLMIKDSEAKEKLVAKAIALAGDEQQQNMLKGNIAKLAITNADEVVAKEILRLIS</sequence>
<dbReference type="HAMAP" id="MF_00033">
    <property type="entry name" value="MurG"/>
    <property type="match status" value="1"/>
</dbReference>
<feature type="binding site" evidence="10">
    <location>
        <begin position="31"/>
        <end position="33"/>
    </location>
    <ligand>
        <name>UDP-N-acetyl-alpha-D-glucosamine</name>
        <dbReference type="ChEBI" id="CHEBI:57705"/>
    </ligand>
</feature>
<dbReference type="GO" id="GO:0071555">
    <property type="term" value="P:cell wall organization"/>
    <property type="evidence" value="ECO:0007669"/>
    <property type="project" value="UniProtKB-KW"/>
</dbReference>
<comment type="pathway">
    <text evidence="10">Cell wall biogenesis; peptidoglycan biosynthesis.</text>
</comment>
<protein>
    <recommendedName>
        <fullName evidence="10">UDP-N-acetylglucosamine--N-acetylmuramyl-(pentapeptide) pyrophosphoryl-undecaprenol N-acetylglucosamine transferase</fullName>
        <ecNumber evidence="10">2.4.1.227</ecNumber>
    </recommendedName>
    <alternativeName>
        <fullName evidence="10">Undecaprenyl-PP-MurNAc-pentapeptide-UDPGlcNAc GlcNAc transferase</fullName>
    </alternativeName>
</protein>
<dbReference type="CDD" id="cd03785">
    <property type="entry name" value="GT28_MurG"/>
    <property type="match status" value="1"/>
</dbReference>
<feature type="binding site" evidence="10">
    <location>
        <position position="218"/>
    </location>
    <ligand>
        <name>UDP-N-acetyl-alpha-D-glucosamine</name>
        <dbReference type="ChEBI" id="CHEBI:57705"/>
    </ligand>
</feature>
<accession>G8TCT3</accession>
<dbReference type="AlphaFoldDB" id="G8TCT3"/>
<feature type="binding site" evidence="10">
    <location>
        <position position="270"/>
    </location>
    <ligand>
        <name>UDP-N-acetyl-alpha-D-glucosamine</name>
        <dbReference type="ChEBI" id="CHEBI:57705"/>
    </ligand>
</feature>
<evidence type="ECO:0000256" key="4">
    <source>
        <dbReference type="ARBA" id="ARBA00022679"/>
    </source>
</evidence>
<keyword evidence="2 10" id="KW-0132">Cell division</keyword>
<dbReference type="NCBIfam" id="TIGR01133">
    <property type="entry name" value="murG"/>
    <property type="match status" value="1"/>
</dbReference>
<keyword evidence="10" id="KW-0997">Cell inner membrane</keyword>
<comment type="catalytic activity">
    <reaction evidence="10">
        <text>di-trans,octa-cis-undecaprenyl diphospho-N-acetyl-alpha-D-muramoyl-L-alanyl-D-glutamyl-meso-2,6-diaminopimeloyl-D-alanyl-D-alanine + UDP-N-acetyl-alpha-D-glucosamine = di-trans,octa-cis-undecaprenyl diphospho-[N-acetyl-alpha-D-glucosaminyl-(1-&gt;4)]-N-acetyl-alpha-D-muramoyl-L-alanyl-D-glutamyl-meso-2,6-diaminopimeloyl-D-alanyl-D-alanine + UDP + H(+)</text>
        <dbReference type="Rhea" id="RHEA:31227"/>
        <dbReference type="ChEBI" id="CHEBI:15378"/>
        <dbReference type="ChEBI" id="CHEBI:57705"/>
        <dbReference type="ChEBI" id="CHEBI:58223"/>
        <dbReference type="ChEBI" id="CHEBI:61387"/>
        <dbReference type="ChEBI" id="CHEBI:61388"/>
        <dbReference type="EC" id="2.4.1.227"/>
    </reaction>
</comment>
<dbReference type="GO" id="GO:0051991">
    <property type="term" value="F:UDP-N-acetyl-D-glucosamine:N-acetylmuramoyl-L-alanyl-D-glutamyl-meso-2,6-diaminopimelyl-D-alanyl-D-alanine-diphosphoundecaprenol 4-beta-N-acetylglucosaminlytransferase activity"/>
    <property type="evidence" value="ECO:0007669"/>
    <property type="project" value="RHEA"/>
</dbReference>
<comment type="subcellular location">
    <subcellularLocation>
        <location evidence="10">Cell inner membrane</location>
        <topology evidence="10">Peripheral membrane protein</topology>
        <orientation evidence="10">Cytoplasmic side</orientation>
    </subcellularLocation>
</comment>
<evidence type="ECO:0000259" key="12">
    <source>
        <dbReference type="Pfam" id="PF04101"/>
    </source>
</evidence>
<evidence type="ECO:0000256" key="7">
    <source>
        <dbReference type="ARBA" id="ARBA00023136"/>
    </source>
</evidence>
<feature type="domain" description="Glycosyltransferase family 28 N-terminal" evidence="11">
    <location>
        <begin position="24"/>
        <end position="163"/>
    </location>
</feature>
<dbReference type="HOGENOM" id="CLU_037404_0_1_10"/>
<dbReference type="KEGG" id="nko:Niako_7323"/>
<evidence type="ECO:0000256" key="2">
    <source>
        <dbReference type="ARBA" id="ARBA00022618"/>
    </source>
</evidence>
<feature type="binding site" evidence="10">
    <location>
        <position position="145"/>
    </location>
    <ligand>
        <name>UDP-N-acetyl-alpha-D-glucosamine</name>
        <dbReference type="ChEBI" id="CHEBI:57705"/>
    </ligand>
</feature>
<dbReference type="STRING" id="700598.Niako_7323"/>
<reference evidence="13 14" key="1">
    <citation type="submission" date="2011-12" db="EMBL/GenBank/DDBJ databases">
        <title>The complete genome of Niastella koreensis GR20-10.</title>
        <authorList>
            <consortium name="US DOE Joint Genome Institute (JGI-PGF)"/>
            <person name="Lucas S."/>
            <person name="Han J."/>
            <person name="Lapidus A."/>
            <person name="Bruce D."/>
            <person name="Goodwin L."/>
            <person name="Pitluck S."/>
            <person name="Peters L."/>
            <person name="Kyrpides N."/>
            <person name="Mavromatis K."/>
            <person name="Ivanova N."/>
            <person name="Mikhailova N."/>
            <person name="Davenport K."/>
            <person name="Saunders E."/>
            <person name="Detter J.C."/>
            <person name="Tapia R."/>
            <person name="Han C."/>
            <person name="Land M."/>
            <person name="Hauser L."/>
            <person name="Markowitz V."/>
            <person name="Cheng J.-F."/>
            <person name="Hugenholtz P."/>
            <person name="Woyke T."/>
            <person name="Wu D."/>
            <person name="Tindall B."/>
            <person name="Pomrenke H."/>
            <person name="Brambilla E."/>
            <person name="Klenk H.-P."/>
            <person name="Eisen J.A."/>
        </authorList>
    </citation>
    <scope>NUCLEOTIDE SEQUENCE [LARGE SCALE GENOMIC DNA]</scope>
    <source>
        <strain evidence="14">DSM 17620 / KACC 11465 / NBRC 106392 / GR20-10</strain>
    </source>
</reference>
<keyword evidence="9 10" id="KW-0961">Cell wall biogenesis/degradation</keyword>
<evidence type="ECO:0000313" key="13">
    <source>
        <dbReference type="EMBL" id="AEW03537.1"/>
    </source>
</evidence>
<dbReference type="OrthoDB" id="9808936at2"/>
<dbReference type="GO" id="GO:0005886">
    <property type="term" value="C:plasma membrane"/>
    <property type="evidence" value="ECO:0007669"/>
    <property type="project" value="UniProtKB-SubCell"/>
</dbReference>
<dbReference type="PANTHER" id="PTHR21015">
    <property type="entry name" value="UDP-N-ACETYLGLUCOSAMINE--N-ACETYLMURAMYL-(PENTAPEPTIDE) PYROPHOSPHORYL-UNDECAPRENOL N-ACETYLGLUCOSAMINE TRANSFERASE 1"/>
    <property type="match status" value="1"/>
</dbReference>
<dbReference type="PANTHER" id="PTHR21015:SF22">
    <property type="entry name" value="GLYCOSYLTRANSFERASE"/>
    <property type="match status" value="1"/>
</dbReference>
<comment type="function">
    <text evidence="10">Cell wall formation. Catalyzes the transfer of a GlcNAc subunit on undecaprenyl-pyrophosphoryl-MurNAc-pentapeptide (lipid intermediate I) to form undecaprenyl-pyrophosphoryl-MurNAc-(pentapeptide)GlcNAc (lipid intermediate II).</text>
</comment>
<dbReference type="InterPro" id="IPR007235">
    <property type="entry name" value="Glyco_trans_28_C"/>
</dbReference>
<organism evidence="13 14">
    <name type="scientific">Niastella koreensis (strain DSM 17620 / KACC 11465 / NBRC 106392 / GR20-10)</name>
    <dbReference type="NCBI Taxonomy" id="700598"/>
    <lineage>
        <taxon>Bacteria</taxon>
        <taxon>Pseudomonadati</taxon>
        <taxon>Bacteroidota</taxon>
        <taxon>Chitinophagia</taxon>
        <taxon>Chitinophagales</taxon>
        <taxon>Chitinophagaceae</taxon>
        <taxon>Niastella</taxon>
    </lineage>
</organism>
<name>G8TCT3_NIAKG</name>
<feature type="binding site" evidence="10">
    <location>
        <position position="186"/>
    </location>
    <ligand>
        <name>UDP-N-acetyl-alpha-D-glucosamine</name>
        <dbReference type="ChEBI" id="CHEBI:57705"/>
    </ligand>
</feature>
<evidence type="ECO:0000259" key="11">
    <source>
        <dbReference type="Pfam" id="PF03033"/>
    </source>
</evidence>
<dbReference type="InterPro" id="IPR006009">
    <property type="entry name" value="GlcNAc_MurG"/>
</dbReference>
<dbReference type="GO" id="GO:0008360">
    <property type="term" value="P:regulation of cell shape"/>
    <property type="evidence" value="ECO:0007669"/>
    <property type="project" value="UniProtKB-KW"/>
</dbReference>
<proteinExistence type="inferred from homology"/>
<gene>
    <name evidence="10" type="primary">murG</name>
    <name evidence="13" type="ordered locus">Niako_7323</name>
</gene>
<dbReference type="RefSeq" id="WP_014223448.1">
    <property type="nucleotide sequence ID" value="NC_016609.1"/>
</dbReference>
<feature type="binding site" evidence="10">
    <location>
        <position position="315"/>
    </location>
    <ligand>
        <name>UDP-N-acetyl-alpha-D-glucosamine</name>
        <dbReference type="ChEBI" id="CHEBI:57705"/>
    </ligand>
</feature>
<keyword evidence="7 10" id="KW-0472">Membrane</keyword>
<dbReference type="eggNOG" id="COG0707">
    <property type="taxonomic scope" value="Bacteria"/>
</dbReference>